<proteinExistence type="predicted"/>
<keyword evidence="3" id="KW-1185">Reference proteome</keyword>
<dbReference type="SUPFAM" id="SSF55729">
    <property type="entry name" value="Acyl-CoA N-acyltransferases (Nat)"/>
    <property type="match status" value="1"/>
</dbReference>
<reference evidence="2 3" key="1">
    <citation type="submission" date="2021-02" db="EMBL/GenBank/DDBJ databases">
        <title>Leishmania (Mundinia) enrietti genome sequencing and assembly.</title>
        <authorList>
            <person name="Almutairi H."/>
            <person name="Gatherer D."/>
        </authorList>
    </citation>
    <scope>NUCLEOTIDE SEQUENCE [LARGE SCALE GENOMIC DNA]</scope>
    <source>
        <strain evidence="2">CUR178</strain>
    </source>
</reference>
<comment type="caution">
    <text evidence="2">The sequence shown here is derived from an EMBL/GenBank/DDBJ whole genome shotgun (WGS) entry which is preliminary data.</text>
</comment>
<dbReference type="KEGG" id="lenr:94170286"/>
<dbReference type="InterPro" id="IPR016181">
    <property type="entry name" value="Acyl_CoA_acyltransferase"/>
</dbReference>
<dbReference type="GeneID" id="94170286"/>
<organism evidence="2 3">
    <name type="scientific">Leishmania enriettii</name>
    <dbReference type="NCBI Taxonomy" id="5663"/>
    <lineage>
        <taxon>Eukaryota</taxon>
        <taxon>Discoba</taxon>
        <taxon>Euglenozoa</taxon>
        <taxon>Kinetoplastea</taxon>
        <taxon>Metakinetoplastina</taxon>
        <taxon>Trypanosomatida</taxon>
        <taxon>Trypanosomatidae</taxon>
        <taxon>Leishmaniinae</taxon>
        <taxon>Leishmania</taxon>
    </lineage>
</organism>
<dbReference type="Gene3D" id="3.40.630.30">
    <property type="match status" value="1"/>
</dbReference>
<feature type="region of interest" description="Disordered" evidence="1">
    <location>
        <begin position="110"/>
        <end position="139"/>
    </location>
</feature>
<dbReference type="CDD" id="cd04301">
    <property type="entry name" value="NAT_SF"/>
    <property type="match status" value="1"/>
</dbReference>
<feature type="region of interest" description="Disordered" evidence="1">
    <location>
        <begin position="174"/>
        <end position="195"/>
    </location>
</feature>
<evidence type="ECO:0000313" key="3">
    <source>
        <dbReference type="Proteomes" id="UP000674179"/>
    </source>
</evidence>
<gene>
    <name evidence="2" type="ORF">CUR178_03038</name>
</gene>
<accession>A0A836KJN8</accession>
<sequence>MHDQPLPSTATARVASQFRVHCLEKPREAVSDGDASVPLRESAVSSPAPQTDLAAPLSYLDVVQQLDGGGEWSSSPYPPCTCSQLLQVHAYWVAIPSASAAATPRAIEQKARGGASAAHEGEESASTRSAEEETTAPRCSCAGDREHAVSVRPSACGRRFACVVGVVWVRLSTGSSSPCSSPNHRALQSGHSGTGSATGALSNIGMHRPSVEGYIQVVLTHPDYRRRGLASWLLTQCLSCTEAPAGVFASDRGNGIAYVIQRWRLHTLAATRRTAKRSRDDGDVKRALLQNCAQPPHRFHSADPCESAQECSEAMIAATLTMYRRLGFQERRYLARYYAGKDDAVELVKMR</sequence>
<evidence type="ECO:0000313" key="2">
    <source>
        <dbReference type="EMBL" id="KAG5473120.1"/>
    </source>
</evidence>
<feature type="region of interest" description="Disordered" evidence="1">
    <location>
        <begin position="29"/>
        <end position="51"/>
    </location>
</feature>
<dbReference type="EMBL" id="JAFHKP010000030">
    <property type="protein sequence ID" value="KAG5473120.1"/>
    <property type="molecule type" value="Genomic_DNA"/>
</dbReference>
<dbReference type="Proteomes" id="UP000674179">
    <property type="component" value="Chromosome 30"/>
</dbReference>
<evidence type="ECO:0000256" key="1">
    <source>
        <dbReference type="SAM" id="MobiDB-lite"/>
    </source>
</evidence>
<feature type="compositionally biased region" description="Low complexity" evidence="1">
    <location>
        <begin position="112"/>
        <end position="128"/>
    </location>
</feature>
<dbReference type="AlphaFoldDB" id="A0A836KJN8"/>
<dbReference type="OrthoDB" id="262193at2759"/>
<name>A0A836KJN8_LEIEN</name>
<dbReference type="RefSeq" id="XP_067690879.1">
    <property type="nucleotide sequence ID" value="XM_067834776.1"/>
</dbReference>
<protein>
    <submittedName>
        <fullName evidence="2">Uncharacterized protein</fullName>
    </submittedName>
</protein>